<dbReference type="SUPFAM" id="SSF81301">
    <property type="entry name" value="Nucleotidyltransferase"/>
    <property type="match status" value="1"/>
</dbReference>
<accession>A0A916JI11</accession>
<evidence type="ECO:0000313" key="1">
    <source>
        <dbReference type="EMBL" id="CAG5012642.1"/>
    </source>
</evidence>
<dbReference type="Proteomes" id="UP000680038">
    <property type="component" value="Unassembled WGS sequence"/>
</dbReference>
<evidence type="ECO:0000313" key="2">
    <source>
        <dbReference type="Proteomes" id="UP000680038"/>
    </source>
</evidence>
<dbReference type="EMBL" id="CAJRAF010000002">
    <property type="protein sequence ID" value="CAG5012642.1"/>
    <property type="molecule type" value="Genomic_DNA"/>
</dbReference>
<protein>
    <submittedName>
        <fullName evidence="1">Uncharacterized protein</fullName>
    </submittedName>
</protein>
<dbReference type="RefSeq" id="WP_215241444.1">
    <property type="nucleotide sequence ID" value="NZ_CAJRAF010000002.1"/>
</dbReference>
<dbReference type="AlphaFoldDB" id="A0A916JI11"/>
<dbReference type="Gene3D" id="3.30.460.40">
    <property type="match status" value="1"/>
</dbReference>
<organism evidence="1 2">
    <name type="scientific">Dyadobacter helix</name>
    <dbReference type="NCBI Taxonomy" id="2822344"/>
    <lineage>
        <taxon>Bacteria</taxon>
        <taxon>Pseudomonadati</taxon>
        <taxon>Bacteroidota</taxon>
        <taxon>Cytophagia</taxon>
        <taxon>Cytophagales</taxon>
        <taxon>Spirosomataceae</taxon>
        <taxon>Dyadobacter</taxon>
    </lineage>
</organism>
<proteinExistence type="predicted"/>
<comment type="caution">
    <text evidence="1">The sequence shown here is derived from an EMBL/GenBank/DDBJ whole genome shotgun (WGS) entry which is preliminary data.</text>
</comment>
<dbReference type="InterPro" id="IPR043519">
    <property type="entry name" value="NT_sf"/>
</dbReference>
<gene>
    <name evidence="1" type="ORF">DYBT9275_05217</name>
</gene>
<reference evidence="1" key="1">
    <citation type="submission" date="2021-04" db="EMBL/GenBank/DDBJ databases">
        <authorList>
            <person name="Rodrigo-Torres L."/>
            <person name="Arahal R. D."/>
            <person name="Lucena T."/>
        </authorList>
    </citation>
    <scope>NUCLEOTIDE SEQUENCE</scope>
    <source>
        <strain evidence="1">CECT 9275</strain>
    </source>
</reference>
<name>A0A916JI11_9BACT</name>
<sequence length="100" mass="11595">MLDALEDLQIDVKKHKAENPPKPEFFQYDLQDCTFDLLPKLNTPAKFIEAYMRREVFTRNGVEISVIGYNDLIKHKLALGRPKDLEDIENLKRIKPPGIS</sequence>
<keyword evidence="2" id="KW-1185">Reference proteome</keyword>